<dbReference type="SUPFAM" id="SSF52113">
    <property type="entry name" value="BRCT domain"/>
    <property type="match status" value="1"/>
</dbReference>
<feature type="binding site" evidence="18">
    <location>
        <position position="685"/>
    </location>
    <ligand>
        <name>Mg(2+)</name>
        <dbReference type="ChEBI" id="CHEBI:18420"/>
        <label>1</label>
    </ligand>
</feature>
<keyword evidence="24" id="KW-1185">Reference proteome</keyword>
<feature type="compositionally biased region" description="Basic and acidic residues" evidence="19">
    <location>
        <begin position="559"/>
        <end position="573"/>
    </location>
</feature>
<keyword evidence="10 17" id="KW-0227">DNA damage</keyword>
<evidence type="ECO:0000256" key="7">
    <source>
        <dbReference type="ARBA" id="ARBA00022692"/>
    </source>
</evidence>
<evidence type="ECO:0000256" key="10">
    <source>
        <dbReference type="ARBA" id="ARBA00022763"/>
    </source>
</evidence>
<feature type="compositionally biased region" description="Low complexity" evidence="19">
    <location>
        <begin position="136"/>
        <end position="146"/>
    </location>
</feature>
<dbReference type="Gene3D" id="3.40.1170.60">
    <property type="match status" value="1"/>
</dbReference>
<keyword evidence="12 20" id="KW-1133">Transmembrane helix</keyword>
<keyword evidence="8 17" id="KW-0548">Nucleotidyltransferase</keyword>
<dbReference type="GO" id="GO:0046872">
    <property type="term" value="F:metal ion binding"/>
    <property type="evidence" value="ECO:0007669"/>
    <property type="project" value="UniProtKB-KW"/>
</dbReference>
<dbReference type="Proteomes" id="UP001374579">
    <property type="component" value="Unassembled WGS sequence"/>
</dbReference>
<evidence type="ECO:0000256" key="15">
    <source>
        <dbReference type="ARBA" id="ARBA00023204"/>
    </source>
</evidence>
<evidence type="ECO:0000256" key="5">
    <source>
        <dbReference type="ARBA" id="ARBA00022634"/>
    </source>
</evidence>
<feature type="region of interest" description="Disordered" evidence="19">
    <location>
        <begin position="545"/>
        <end position="592"/>
    </location>
</feature>
<dbReference type="CDD" id="cd17719">
    <property type="entry name" value="BRCT_Rev1"/>
    <property type="match status" value="1"/>
</dbReference>
<dbReference type="GO" id="GO:0042276">
    <property type="term" value="P:error-prone translesion synthesis"/>
    <property type="evidence" value="ECO:0007669"/>
    <property type="project" value="InterPro"/>
</dbReference>
<evidence type="ECO:0000256" key="2">
    <source>
        <dbReference type="ARBA" id="ARBA00004141"/>
    </source>
</evidence>
<dbReference type="SUPFAM" id="SSF56672">
    <property type="entry name" value="DNA/RNA polymerases"/>
    <property type="match status" value="1"/>
</dbReference>
<comment type="cofactor">
    <cofactor evidence="18">
        <name>Mg(2+)</name>
        <dbReference type="ChEBI" id="CHEBI:18420"/>
    </cofactor>
    <text evidence="18">Binds 2 magnesium ions.</text>
</comment>
<dbReference type="FunFam" id="3.30.1490.100:FF:000001">
    <property type="entry name" value="DNA repair protein REV1"/>
    <property type="match status" value="1"/>
</dbReference>
<feature type="compositionally biased region" description="Polar residues" evidence="19">
    <location>
        <begin position="310"/>
        <end position="321"/>
    </location>
</feature>
<dbReference type="SUPFAM" id="SSF100879">
    <property type="entry name" value="Lesion bypass DNA polymerase (Y-family), little finger domain"/>
    <property type="match status" value="1"/>
</dbReference>
<gene>
    <name evidence="23" type="ORF">V1264_007763</name>
</gene>
<evidence type="ECO:0000256" key="19">
    <source>
        <dbReference type="SAM" id="MobiDB-lite"/>
    </source>
</evidence>
<sequence length="937" mass="103523">MTQEHRPSPTPERAIYGYVLYLASYIGLGLYLVWAYIPDSWLSAIGLTYWPQKYWAVALPVYLCVIILLFYLTYLGLIFINTTPLTSVNIITDSHANTQDPGPLPPDAIPPLRDLDIVEGKMSTRQTSKRKSNGVSASSSDSSSASKIPGKAPSKTEAAKSKGSDSGGWAGFGGYMAAKKQKHDNQFNSNHEGLKSCIFEGVSIYVNGYTKPTFDELRRLMMEHGGHYEQYLRKRVVTHVIATALANSKIHSFRDFQVVKPEWITESIKAGRLLSHAPYKLYTRQGNSLASFSTVLTRSVSVSSADGSEPTESADTISLLSQVPEEEEEEEEEPASKENSAKGAKSKNRVDDAPVQILDDFSPEFEDEWRDNAPDGDFEEESFDAFSSAQKSVSTSNAALDASKISPQKTKDPPNSLNNSATSPASKTSPSKSAALPRAGDPKFLSEFYAHSRLHHISTWGAEFRAYVNTLQKENSGNFPGRDRLRQFHVEKMVARGLQETLESSRRGKTQRVIMHVDMDCFFVSVGLLNHPKCRGKPVAVTHSRNKGMAEPIPGSDPAFEKAQWEKRRESGGKKGKKPTTDTGATMDLDSDENMDEAHTEWDFRVHAWPAGKDTFHSWAEIASCSYEARQSGVKNGMFMGRARQLCPELMTIPYDFEGYNRVSKILYDTVASYTHDIEAVSCDEMLVDCTDLLADTGSTPLEFAELLRKDVAQKTGCTASCGVGSSILLARMATRKAKPNGQFHLLQADVLDFIKEQPAKDLPGVGWSMTKKLSKMGIETCGDLQKLTLSALQKEFGPKTGQSLYRFSRGEDDRPIRTEKERKSVSAEVNYGIRFETDADAVKFVEELAGEVSTRLKAINMRGRSLTLKLMVRRSDAPTETAKFMGHGICNNLSKSTTLPMATDDAGMLGKEAVSLLKAMKANSADLRGVRMLSWD</sequence>
<dbReference type="GO" id="GO:0005634">
    <property type="term" value="C:nucleus"/>
    <property type="evidence" value="ECO:0007669"/>
    <property type="project" value="UniProtKB-SubCell"/>
</dbReference>
<feature type="domain" description="UmuC" evidence="22">
    <location>
        <begin position="514"/>
        <end position="767"/>
    </location>
</feature>
<feature type="compositionally biased region" description="Acidic residues" evidence="19">
    <location>
        <begin position="324"/>
        <end position="333"/>
    </location>
</feature>
<dbReference type="Pfam" id="PF16589">
    <property type="entry name" value="BRCT_2"/>
    <property type="match status" value="1"/>
</dbReference>
<dbReference type="Gene3D" id="3.30.1490.100">
    <property type="entry name" value="DNA polymerase, Y-family, little finger domain"/>
    <property type="match status" value="1"/>
</dbReference>
<dbReference type="InterPro" id="IPR043502">
    <property type="entry name" value="DNA/RNA_pol_sf"/>
</dbReference>
<dbReference type="Pfam" id="PF08510">
    <property type="entry name" value="PIG-P"/>
    <property type="match status" value="1"/>
</dbReference>
<keyword evidence="7 20" id="KW-0812">Transmembrane</keyword>
<dbReference type="InterPro" id="IPR053848">
    <property type="entry name" value="IMS_HHH_1"/>
</dbReference>
<dbReference type="GO" id="GO:0003887">
    <property type="term" value="F:DNA-directed DNA polymerase activity"/>
    <property type="evidence" value="ECO:0007669"/>
    <property type="project" value="InterPro"/>
</dbReference>
<comment type="caution">
    <text evidence="23">The sequence shown here is derived from an EMBL/GenBank/DDBJ whole genome shotgun (WGS) entry which is preliminary data.</text>
</comment>
<keyword evidence="11 18" id="KW-0460">Magnesium</keyword>
<proteinExistence type="inferred from homology"/>
<dbReference type="GO" id="GO:0006281">
    <property type="term" value="P:DNA repair"/>
    <property type="evidence" value="ECO:0007669"/>
    <property type="project" value="UniProtKB-KW"/>
</dbReference>
<dbReference type="PANTHER" id="PTHR45990">
    <property type="entry name" value="DNA REPAIR PROTEIN REV1"/>
    <property type="match status" value="1"/>
</dbReference>
<protein>
    <recommendedName>
        <fullName evidence="4 17">DNA repair protein REV1</fullName>
        <ecNumber evidence="17">2.7.7.-</ecNumber>
    </recommendedName>
</protein>
<evidence type="ECO:0000256" key="11">
    <source>
        <dbReference type="ARBA" id="ARBA00022842"/>
    </source>
</evidence>
<dbReference type="GO" id="GO:0017125">
    <property type="term" value="F:deoxycytidyl transferase activity"/>
    <property type="evidence" value="ECO:0007669"/>
    <property type="project" value="TreeGrafter"/>
</dbReference>
<keyword evidence="13 17" id="KW-0238">DNA-binding</keyword>
<reference evidence="23 24" key="1">
    <citation type="submission" date="2024-02" db="EMBL/GenBank/DDBJ databases">
        <title>Chromosome-scale genome assembly of the rough periwinkle Littorina saxatilis.</title>
        <authorList>
            <person name="De Jode A."/>
            <person name="Faria R."/>
            <person name="Formenti G."/>
            <person name="Sims Y."/>
            <person name="Smith T.P."/>
            <person name="Tracey A."/>
            <person name="Wood J.M.D."/>
            <person name="Zagrodzka Z.B."/>
            <person name="Johannesson K."/>
            <person name="Butlin R.K."/>
            <person name="Leder E.H."/>
        </authorList>
    </citation>
    <scope>NUCLEOTIDE SEQUENCE [LARGE SCALE GENOMIC DNA]</scope>
    <source>
        <strain evidence="23">Snail1</strain>
        <tissue evidence="23">Muscle</tissue>
    </source>
</reference>
<dbReference type="EMBL" id="JBAMIC010000019">
    <property type="protein sequence ID" value="KAK7094095.1"/>
    <property type="molecule type" value="Genomic_DNA"/>
</dbReference>
<feature type="binding site" evidence="18">
    <location>
        <position position="684"/>
    </location>
    <ligand>
        <name>Mg(2+)</name>
        <dbReference type="ChEBI" id="CHEBI:18420"/>
        <label>1</label>
    </ligand>
</feature>
<dbReference type="Gene3D" id="3.30.70.270">
    <property type="match status" value="2"/>
</dbReference>
<dbReference type="GO" id="GO:0016020">
    <property type="term" value="C:membrane"/>
    <property type="evidence" value="ECO:0007669"/>
    <property type="project" value="UniProtKB-SubCell"/>
</dbReference>
<dbReference type="GO" id="GO:0003684">
    <property type="term" value="F:damaged DNA binding"/>
    <property type="evidence" value="ECO:0007669"/>
    <property type="project" value="UniProtKB-UniRule"/>
</dbReference>
<feature type="domain" description="BRCT" evidence="21">
    <location>
        <begin position="194"/>
        <end position="281"/>
    </location>
</feature>
<dbReference type="Gene3D" id="3.40.50.10190">
    <property type="entry name" value="BRCT domain"/>
    <property type="match status" value="1"/>
</dbReference>
<evidence type="ECO:0000256" key="18">
    <source>
        <dbReference type="PIRSR" id="PIRSR036573-2"/>
    </source>
</evidence>
<organism evidence="23 24">
    <name type="scientific">Littorina saxatilis</name>
    <dbReference type="NCBI Taxonomy" id="31220"/>
    <lineage>
        <taxon>Eukaryota</taxon>
        <taxon>Metazoa</taxon>
        <taxon>Spiralia</taxon>
        <taxon>Lophotrochozoa</taxon>
        <taxon>Mollusca</taxon>
        <taxon>Gastropoda</taxon>
        <taxon>Caenogastropoda</taxon>
        <taxon>Littorinimorpha</taxon>
        <taxon>Littorinoidea</taxon>
        <taxon>Littorinidae</taxon>
        <taxon>Littorina</taxon>
    </lineage>
</organism>
<feature type="compositionally biased region" description="Acidic residues" evidence="19">
    <location>
        <begin position="361"/>
        <end position="383"/>
    </location>
</feature>
<feature type="region of interest" description="Disordered" evidence="19">
    <location>
        <begin position="123"/>
        <end position="165"/>
    </location>
</feature>
<dbReference type="Pfam" id="PF11799">
    <property type="entry name" value="IMS_C"/>
    <property type="match status" value="1"/>
</dbReference>
<evidence type="ECO:0000256" key="20">
    <source>
        <dbReference type="SAM" id="Phobius"/>
    </source>
</evidence>
<dbReference type="InterPro" id="IPR013717">
    <property type="entry name" value="PIG-P"/>
</dbReference>
<evidence type="ECO:0000259" key="22">
    <source>
        <dbReference type="PROSITE" id="PS50173"/>
    </source>
</evidence>
<evidence type="ECO:0000256" key="8">
    <source>
        <dbReference type="ARBA" id="ARBA00022695"/>
    </source>
</evidence>
<dbReference type="GO" id="GO:0070987">
    <property type="term" value="P:error-free translesion synthesis"/>
    <property type="evidence" value="ECO:0007669"/>
    <property type="project" value="TreeGrafter"/>
</dbReference>
<keyword evidence="5 17" id="KW-0237">DNA synthesis</keyword>
<feature type="binding site" evidence="18">
    <location>
        <position position="518"/>
    </location>
    <ligand>
        <name>Mg(2+)</name>
        <dbReference type="ChEBI" id="CHEBI:18420"/>
        <label>1</label>
    </ligand>
</feature>
<feature type="compositionally biased region" description="Polar residues" evidence="19">
    <location>
        <begin position="405"/>
        <end position="419"/>
    </location>
</feature>
<dbReference type="Gene3D" id="1.10.150.20">
    <property type="entry name" value="5' to 3' exonuclease, C-terminal subdomain"/>
    <property type="match status" value="1"/>
</dbReference>
<evidence type="ECO:0000259" key="21">
    <source>
        <dbReference type="PROSITE" id="PS50172"/>
    </source>
</evidence>
<name>A0AAN9AVG0_9CAEN</name>
<feature type="compositionally biased region" description="Low complexity" evidence="19">
    <location>
        <begin position="420"/>
        <end position="435"/>
    </location>
</feature>
<evidence type="ECO:0000256" key="14">
    <source>
        <dbReference type="ARBA" id="ARBA00023136"/>
    </source>
</evidence>
<evidence type="ECO:0000256" key="1">
    <source>
        <dbReference type="ARBA" id="ARBA00004123"/>
    </source>
</evidence>
<keyword evidence="6 17" id="KW-0808">Transferase</keyword>
<dbReference type="InterPro" id="IPR001126">
    <property type="entry name" value="UmuC"/>
</dbReference>
<evidence type="ECO:0000256" key="17">
    <source>
        <dbReference type="PIRNR" id="PIRNR036573"/>
    </source>
</evidence>
<evidence type="ECO:0000313" key="24">
    <source>
        <dbReference type="Proteomes" id="UP001374579"/>
    </source>
</evidence>
<dbReference type="Gene3D" id="6.10.250.1490">
    <property type="match status" value="1"/>
</dbReference>
<feature type="region of interest" description="Disordered" evidence="19">
    <location>
        <begin position="303"/>
        <end position="438"/>
    </location>
</feature>
<evidence type="ECO:0000256" key="6">
    <source>
        <dbReference type="ARBA" id="ARBA00022679"/>
    </source>
</evidence>
<dbReference type="AlphaFoldDB" id="A0AAN9AVG0"/>
<comment type="subcellular location">
    <subcellularLocation>
        <location evidence="2">Membrane</location>
        <topology evidence="2">Multi-pass membrane protein</topology>
    </subcellularLocation>
    <subcellularLocation>
        <location evidence="1 17">Nucleus</location>
    </subcellularLocation>
</comment>
<evidence type="ECO:0000313" key="23">
    <source>
        <dbReference type="EMBL" id="KAK7094095.1"/>
    </source>
</evidence>
<dbReference type="InterPro" id="IPR001357">
    <property type="entry name" value="BRCT_dom"/>
</dbReference>
<evidence type="ECO:0000256" key="13">
    <source>
        <dbReference type="ARBA" id="ARBA00023125"/>
    </source>
</evidence>
<evidence type="ECO:0000256" key="9">
    <source>
        <dbReference type="ARBA" id="ARBA00022723"/>
    </source>
</evidence>
<dbReference type="PANTHER" id="PTHR45990:SF1">
    <property type="entry name" value="DNA REPAIR PROTEIN REV1"/>
    <property type="match status" value="1"/>
</dbReference>
<dbReference type="Pfam" id="PF00817">
    <property type="entry name" value="IMS"/>
    <property type="match status" value="1"/>
</dbReference>
<dbReference type="FunFam" id="3.40.50.10190:FF:000011">
    <property type="entry name" value="DNA repair protein REV1"/>
    <property type="match status" value="1"/>
</dbReference>
<evidence type="ECO:0000256" key="12">
    <source>
        <dbReference type="ARBA" id="ARBA00022989"/>
    </source>
</evidence>
<evidence type="ECO:0000256" key="4">
    <source>
        <dbReference type="ARBA" id="ARBA00020399"/>
    </source>
</evidence>
<dbReference type="PROSITE" id="PS50172">
    <property type="entry name" value="BRCT"/>
    <property type="match status" value="1"/>
</dbReference>
<dbReference type="InterPro" id="IPR043128">
    <property type="entry name" value="Rev_trsase/Diguanyl_cyclase"/>
</dbReference>
<keyword evidence="14 20" id="KW-0472">Membrane</keyword>
<feature type="transmembrane region" description="Helical" evidence="20">
    <location>
        <begin position="15"/>
        <end position="37"/>
    </location>
</feature>
<comment type="function">
    <text evidence="17">Deoxycytidyl transferase involved in DNA repair. Transfers a dCMP residue from dCTP to the 3'-end of a DNA primer in a template-dependent reaction. May assist in the first step in the bypass of abasic lesions by the insertion of a nucleotide opposite the lesion. Required for normal induction of mutations by physical and chemical agents.</text>
</comment>
<dbReference type="InterPro" id="IPR036775">
    <property type="entry name" value="DNA_pol_Y-fam_lit_finger_sf"/>
</dbReference>
<dbReference type="EC" id="2.7.7.-" evidence="17"/>
<keyword evidence="9 18" id="KW-0479">Metal-binding</keyword>
<keyword evidence="15 17" id="KW-0234">DNA repair</keyword>
<dbReference type="InterPro" id="IPR012112">
    <property type="entry name" value="REV1"/>
</dbReference>
<dbReference type="Pfam" id="PF21999">
    <property type="entry name" value="IMS_HHH_1"/>
    <property type="match status" value="1"/>
</dbReference>
<keyword evidence="16 17" id="KW-0539">Nucleus</keyword>
<comment type="similarity">
    <text evidence="3 17">Belongs to the DNA polymerase type-Y family.</text>
</comment>
<dbReference type="InterPro" id="IPR036420">
    <property type="entry name" value="BRCT_dom_sf"/>
</dbReference>
<evidence type="ECO:0000256" key="16">
    <source>
        <dbReference type="ARBA" id="ARBA00023242"/>
    </source>
</evidence>
<dbReference type="CDD" id="cd01701">
    <property type="entry name" value="PolY_Rev1"/>
    <property type="match status" value="1"/>
</dbReference>
<dbReference type="PROSITE" id="PS50173">
    <property type="entry name" value="UMUC"/>
    <property type="match status" value="1"/>
</dbReference>
<feature type="transmembrane region" description="Helical" evidence="20">
    <location>
        <begin position="57"/>
        <end position="80"/>
    </location>
</feature>
<dbReference type="PIRSF" id="PIRSF036573">
    <property type="entry name" value="REV1"/>
    <property type="match status" value="1"/>
</dbReference>
<dbReference type="InterPro" id="IPR017961">
    <property type="entry name" value="DNA_pol_Y-fam_little_finger"/>
</dbReference>
<accession>A0AAN9AVG0</accession>
<dbReference type="SMART" id="SM00292">
    <property type="entry name" value="BRCT"/>
    <property type="match status" value="1"/>
</dbReference>
<feature type="compositionally biased region" description="Polar residues" evidence="19">
    <location>
        <begin position="385"/>
        <end position="398"/>
    </location>
</feature>
<evidence type="ECO:0000256" key="3">
    <source>
        <dbReference type="ARBA" id="ARBA00010945"/>
    </source>
</evidence>